<evidence type="ECO:0000313" key="3">
    <source>
        <dbReference type="EMBL" id="GEL60131.1"/>
    </source>
</evidence>
<dbReference type="EMBL" id="BAMV01000031">
    <property type="protein sequence ID" value="GAN61522.1"/>
    <property type="molecule type" value="Genomic_DNA"/>
</dbReference>
<evidence type="ECO:0000313" key="4">
    <source>
        <dbReference type="Proteomes" id="UP000032671"/>
    </source>
</evidence>
<evidence type="ECO:0000256" key="1">
    <source>
        <dbReference type="SAM" id="Coils"/>
    </source>
</evidence>
<keyword evidence="5" id="KW-1185">Reference proteome</keyword>
<dbReference type="EMBL" id="BJVU01000027">
    <property type="protein sequence ID" value="GEL60131.1"/>
    <property type="molecule type" value="Genomic_DNA"/>
</dbReference>
<dbReference type="RefSeq" id="WP_048839569.1">
    <property type="nucleotide sequence ID" value="NZ_BAMV01000031.1"/>
</dbReference>
<evidence type="ECO:0000313" key="2">
    <source>
        <dbReference type="EMBL" id="GAN61522.1"/>
    </source>
</evidence>
<protein>
    <submittedName>
        <fullName evidence="2">Uncharacterized protein</fullName>
    </submittedName>
</protein>
<accession>A0A0D6N670</accession>
<keyword evidence="1" id="KW-0175">Coiled coil</keyword>
<dbReference type="AlphaFoldDB" id="A0A0D6N670"/>
<reference evidence="2 4" key="1">
    <citation type="submission" date="2012-11" db="EMBL/GenBank/DDBJ databases">
        <title>Whole genome sequence of Acetobacter cibinongensis 4H-1.</title>
        <authorList>
            <person name="Azuma Y."/>
            <person name="Higashiura N."/>
            <person name="Hirakawa H."/>
            <person name="Matsushita K."/>
        </authorList>
    </citation>
    <scope>NUCLEOTIDE SEQUENCE [LARGE SCALE GENOMIC DNA]</scope>
    <source>
        <strain evidence="2 4">4H-1</strain>
    </source>
</reference>
<feature type="coiled-coil region" evidence="1">
    <location>
        <begin position="195"/>
        <end position="229"/>
    </location>
</feature>
<comment type="caution">
    <text evidence="2">The sequence shown here is derived from an EMBL/GenBank/DDBJ whole genome shotgun (WGS) entry which is preliminary data.</text>
</comment>
<sequence length="235" mass="26501">MSKTHRVSRTSIRSVMEEDDSLSVGDNRATMLVERVVIDDNVMTTIEDVFAGTSVVSDSEKVSRILAVRAEVNQNWSQARDSFLAIGRALLDLENFLSKAEYIKLRQGSERLFPFSDATATQLRRIAKAVSDGVIPLDACPGSYGTAYQITLLNEYQLQVAKERGLIRPDVTRREIANLRRETVIKQEVSGRIDVNLLKDEYRKLLRQREKLESEMAAVDSKIQDIRGLLGDLIE</sequence>
<dbReference type="Proteomes" id="UP000321891">
    <property type="component" value="Unassembled WGS sequence"/>
</dbReference>
<evidence type="ECO:0000313" key="5">
    <source>
        <dbReference type="Proteomes" id="UP000321891"/>
    </source>
</evidence>
<dbReference type="Proteomes" id="UP000032671">
    <property type="component" value="Unassembled WGS sequence"/>
</dbReference>
<accession>A0A6N3SRU2</accession>
<reference evidence="3 5" key="2">
    <citation type="submission" date="2019-07" db="EMBL/GenBank/DDBJ databases">
        <title>Whole genome shotgun sequence of Acetobacter cibinongensis NBRC 16605.</title>
        <authorList>
            <person name="Hosoyama A."/>
            <person name="Uohara A."/>
            <person name="Ohji S."/>
            <person name="Ichikawa N."/>
        </authorList>
    </citation>
    <scope>NUCLEOTIDE SEQUENCE [LARGE SCALE GENOMIC DNA]</scope>
    <source>
        <strain evidence="3 5">NBRC 16605</strain>
    </source>
</reference>
<name>A0A0D6N670_9PROT</name>
<gene>
    <name evidence="2" type="ORF">Abci_031_004</name>
    <name evidence="3" type="ORF">ACI01nite_27330</name>
</gene>
<proteinExistence type="predicted"/>
<organism evidence="2 4">
    <name type="scientific">Acetobacter cibinongensis</name>
    <dbReference type="NCBI Taxonomy" id="146475"/>
    <lineage>
        <taxon>Bacteria</taxon>
        <taxon>Pseudomonadati</taxon>
        <taxon>Pseudomonadota</taxon>
        <taxon>Alphaproteobacteria</taxon>
        <taxon>Acetobacterales</taxon>
        <taxon>Acetobacteraceae</taxon>
        <taxon>Acetobacter</taxon>
    </lineage>
</organism>
<dbReference type="STRING" id="1231339.Abci_031_004"/>